<dbReference type="InterPro" id="IPR019974">
    <property type="entry name" value="XPG_CS"/>
</dbReference>
<keyword evidence="20" id="KW-1185">Reference proteome</keyword>
<dbReference type="CDD" id="cd09857">
    <property type="entry name" value="PIN_EXO1"/>
    <property type="match status" value="1"/>
</dbReference>
<keyword evidence="13" id="KW-0234">DNA repair</keyword>
<dbReference type="GO" id="GO:0046872">
    <property type="term" value="F:metal ion binding"/>
    <property type="evidence" value="ECO:0007669"/>
    <property type="project" value="UniProtKB-KW"/>
</dbReference>
<feature type="compositionally biased region" description="Basic and acidic residues" evidence="16">
    <location>
        <begin position="449"/>
        <end position="467"/>
    </location>
</feature>
<dbReference type="PANTHER" id="PTHR11081:SF65">
    <property type="entry name" value="DNA DAMAGE-INDUCIBLE PROTEIN DIN7-RELATED"/>
    <property type="match status" value="1"/>
</dbReference>
<evidence type="ECO:0000256" key="13">
    <source>
        <dbReference type="ARBA" id="ARBA00023204"/>
    </source>
</evidence>
<keyword evidence="11" id="KW-0460">Magnesium</keyword>
<keyword evidence="6" id="KW-0479">Metal-binding</keyword>
<evidence type="ECO:0000256" key="10">
    <source>
        <dbReference type="ARBA" id="ARBA00022801"/>
    </source>
</evidence>
<evidence type="ECO:0000256" key="2">
    <source>
        <dbReference type="ARBA" id="ARBA00004123"/>
    </source>
</evidence>
<feature type="compositionally biased region" description="Low complexity" evidence="16">
    <location>
        <begin position="559"/>
        <end position="572"/>
    </location>
</feature>
<evidence type="ECO:0000256" key="4">
    <source>
        <dbReference type="ARBA" id="ARBA00020324"/>
    </source>
</evidence>
<dbReference type="EMBL" id="JAPWDV010000003">
    <property type="protein sequence ID" value="KAJ6217988.1"/>
    <property type="molecule type" value="Genomic_DNA"/>
</dbReference>
<dbReference type="GO" id="GO:0006281">
    <property type="term" value="P:DNA repair"/>
    <property type="evidence" value="ECO:0007669"/>
    <property type="project" value="UniProtKB-KW"/>
</dbReference>
<dbReference type="Pfam" id="PF00752">
    <property type="entry name" value="XPG_N"/>
    <property type="match status" value="1"/>
</dbReference>
<evidence type="ECO:0000256" key="1">
    <source>
        <dbReference type="ARBA" id="ARBA00001946"/>
    </source>
</evidence>
<comment type="caution">
    <text evidence="19">The sequence shown here is derived from an EMBL/GenBank/DDBJ whole genome shotgun (WGS) entry which is preliminary data.</text>
</comment>
<accession>A0A9Q0RJG7</accession>
<dbReference type="SMART" id="SM00484">
    <property type="entry name" value="XPGI"/>
    <property type="match status" value="1"/>
</dbReference>
<dbReference type="SMART" id="SM00485">
    <property type="entry name" value="XPGN"/>
    <property type="match status" value="1"/>
</dbReference>
<evidence type="ECO:0000259" key="18">
    <source>
        <dbReference type="SMART" id="SM00485"/>
    </source>
</evidence>
<dbReference type="PANTHER" id="PTHR11081">
    <property type="entry name" value="FLAP ENDONUCLEASE FAMILY MEMBER"/>
    <property type="match status" value="1"/>
</dbReference>
<dbReference type="Proteomes" id="UP001142055">
    <property type="component" value="Chromosome 3"/>
</dbReference>
<evidence type="ECO:0000256" key="5">
    <source>
        <dbReference type="ARBA" id="ARBA00022722"/>
    </source>
</evidence>
<evidence type="ECO:0000256" key="12">
    <source>
        <dbReference type="ARBA" id="ARBA00022881"/>
    </source>
</evidence>
<dbReference type="InterPro" id="IPR029060">
    <property type="entry name" value="PIN-like_dom_sf"/>
</dbReference>
<dbReference type="SUPFAM" id="SSF47807">
    <property type="entry name" value="5' to 3' exonuclease, C-terminal subdomain"/>
    <property type="match status" value="1"/>
</dbReference>
<reference evidence="19" key="1">
    <citation type="submission" date="2022-12" db="EMBL/GenBank/DDBJ databases">
        <title>Genome assemblies of Blomia tropicalis.</title>
        <authorList>
            <person name="Cui Y."/>
        </authorList>
    </citation>
    <scope>NUCLEOTIDE SEQUENCE</scope>
    <source>
        <tissue evidence="19">Adult mites</tissue>
    </source>
</reference>
<evidence type="ECO:0000256" key="3">
    <source>
        <dbReference type="ARBA" id="ARBA00010563"/>
    </source>
</evidence>
<comment type="cofactor">
    <cofactor evidence="1">
        <name>Mg(2+)</name>
        <dbReference type="ChEBI" id="CHEBI:18420"/>
    </cofactor>
</comment>
<evidence type="ECO:0000256" key="16">
    <source>
        <dbReference type="SAM" id="MobiDB-lite"/>
    </source>
</evidence>
<comment type="similarity">
    <text evidence="3">Belongs to the XPG/RAD2 endonuclease family. EXO1 subfamily.</text>
</comment>
<keyword evidence="8" id="KW-0227">DNA damage</keyword>
<evidence type="ECO:0000313" key="19">
    <source>
        <dbReference type="EMBL" id="KAJ6217988.1"/>
    </source>
</evidence>
<feature type="region of interest" description="Disordered" evidence="16">
    <location>
        <begin position="398"/>
        <end position="473"/>
    </location>
</feature>
<dbReference type="Pfam" id="PF00867">
    <property type="entry name" value="XPG_I"/>
    <property type="match status" value="1"/>
</dbReference>
<evidence type="ECO:0000256" key="7">
    <source>
        <dbReference type="ARBA" id="ARBA00022759"/>
    </source>
</evidence>
<dbReference type="FunFam" id="1.10.150.20:FF:000011">
    <property type="entry name" value="exonuclease 1"/>
    <property type="match status" value="1"/>
</dbReference>
<dbReference type="PRINTS" id="PR00853">
    <property type="entry name" value="XPGRADSUPER"/>
</dbReference>
<dbReference type="PROSITE" id="PS00841">
    <property type="entry name" value="XPG_1"/>
    <property type="match status" value="1"/>
</dbReference>
<keyword evidence="5" id="KW-0540">Nuclease</keyword>
<comment type="subcellular location">
    <subcellularLocation>
        <location evidence="2">Nucleus</location>
    </subcellularLocation>
</comment>
<feature type="domain" description="XPG-I" evidence="17">
    <location>
        <begin position="138"/>
        <end position="210"/>
    </location>
</feature>
<keyword evidence="14" id="KW-0539">Nucleus</keyword>
<evidence type="ECO:0000259" key="17">
    <source>
        <dbReference type="SMART" id="SM00484"/>
    </source>
</evidence>
<evidence type="ECO:0000256" key="15">
    <source>
        <dbReference type="ARBA" id="ARBA00031638"/>
    </source>
</evidence>
<evidence type="ECO:0000256" key="9">
    <source>
        <dbReference type="ARBA" id="ARBA00022769"/>
    </source>
</evidence>
<dbReference type="InterPro" id="IPR006086">
    <property type="entry name" value="XPG-I_dom"/>
</dbReference>
<keyword evidence="9" id="KW-0228">DNA excision</keyword>
<organism evidence="19 20">
    <name type="scientific">Blomia tropicalis</name>
    <name type="common">Mite</name>
    <dbReference type="NCBI Taxonomy" id="40697"/>
    <lineage>
        <taxon>Eukaryota</taxon>
        <taxon>Metazoa</taxon>
        <taxon>Ecdysozoa</taxon>
        <taxon>Arthropoda</taxon>
        <taxon>Chelicerata</taxon>
        <taxon>Arachnida</taxon>
        <taxon>Acari</taxon>
        <taxon>Acariformes</taxon>
        <taxon>Sarcoptiformes</taxon>
        <taxon>Astigmata</taxon>
        <taxon>Glycyphagoidea</taxon>
        <taxon>Echimyopodidae</taxon>
        <taxon>Blomia</taxon>
    </lineage>
</organism>
<dbReference type="Gene3D" id="3.40.50.1010">
    <property type="entry name" value="5'-nuclease"/>
    <property type="match status" value="1"/>
</dbReference>
<dbReference type="FunFam" id="3.40.50.1010:FF:000002">
    <property type="entry name" value="Exonuclease 1, putative"/>
    <property type="match status" value="1"/>
</dbReference>
<dbReference type="SUPFAM" id="SSF88723">
    <property type="entry name" value="PIN domain-like"/>
    <property type="match status" value="1"/>
</dbReference>
<evidence type="ECO:0000256" key="11">
    <source>
        <dbReference type="ARBA" id="ARBA00022842"/>
    </source>
</evidence>
<sequence>MGITGLLPLMKGAISSVKLSNLSGTVAAIDTNGWLHRACYSCGDKVYLNEETDAYINYCISMCSLLKKHNITPILVFDGQGLPAKSETKEKRNQRKQEVRCKIEEMITAGDMRGARWLMRQCVDVTFEMCHRVIVRCREEKIDYIVAPFEADAQISYLVNHGIADYAITEDSDLLVFGCKSILYKLDRENEKGDMLSLEKLDKCFKGFSQRKFQFMCILSGCDYLANIPKVGMGRARKFFEGLSEPISLENIREILKKIPSVLHMVGKVKVTDEYIDSFIRAVHTFDYQLVFSPFSEQFTHLKNLEGGIEQHRKMCLGEYAGEFFTGQREDFNLHYALGNIHTKSLEKIDVDFSPFLNQTEDNNDELNSYFTEIVRQRIKSRRCMSKIVENRVIIPESPIKPSSNKSIDKINENKDQNDDDDSCRKSKRKLDETKKVISKRVKSLSTKKSPEKKTKEKLSKKNKTFEESNCQSRNVFRQSANRLKSSDELVKSQYFKKDKKLLENISPKKDSQENSSDFDEKDLDDFREVVKMTDISDISVSDIDEEEKSILTSLNNTQSSGYSSQASSQSSLLPDVSFDSRLMKTSSKRKSNKLSSRNSSRRSSRSSTASADIRNYFSKKI</sequence>
<feature type="compositionally biased region" description="Basic and acidic residues" evidence="16">
    <location>
        <begin position="407"/>
        <end position="417"/>
    </location>
</feature>
<dbReference type="Gene3D" id="1.10.150.20">
    <property type="entry name" value="5' to 3' exonuclease, C-terminal subdomain"/>
    <property type="match status" value="1"/>
</dbReference>
<keyword evidence="12" id="KW-0267">Excision nuclease</keyword>
<proteinExistence type="inferred from homology"/>
<evidence type="ECO:0000256" key="6">
    <source>
        <dbReference type="ARBA" id="ARBA00022723"/>
    </source>
</evidence>
<evidence type="ECO:0000313" key="20">
    <source>
        <dbReference type="Proteomes" id="UP001142055"/>
    </source>
</evidence>
<keyword evidence="7" id="KW-0255">Endonuclease</keyword>
<gene>
    <name evidence="19" type="ORF">RDWZM_009145</name>
</gene>
<dbReference type="OMA" id="DVTFEMC"/>
<dbReference type="GO" id="GO:0005634">
    <property type="term" value="C:nucleus"/>
    <property type="evidence" value="ECO:0007669"/>
    <property type="project" value="UniProtKB-SubCell"/>
</dbReference>
<protein>
    <recommendedName>
        <fullName evidence="4">Exonuclease 1</fullName>
    </recommendedName>
    <alternativeName>
        <fullName evidence="15">Exonuclease I</fullName>
    </alternativeName>
</protein>
<dbReference type="InterPro" id="IPR044752">
    <property type="entry name" value="PIN-like_EXO1"/>
</dbReference>
<dbReference type="InterPro" id="IPR006085">
    <property type="entry name" value="XPG_DNA_repair_N"/>
</dbReference>
<dbReference type="InterPro" id="IPR006084">
    <property type="entry name" value="XPG/Rad2"/>
</dbReference>
<dbReference type="InterPro" id="IPR036279">
    <property type="entry name" value="5-3_exonuclease_C_sf"/>
</dbReference>
<dbReference type="GO" id="GO:0017108">
    <property type="term" value="F:5'-flap endonuclease activity"/>
    <property type="evidence" value="ECO:0007669"/>
    <property type="project" value="TreeGrafter"/>
</dbReference>
<evidence type="ECO:0000256" key="14">
    <source>
        <dbReference type="ARBA" id="ARBA00023242"/>
    </source>
</evidence>
<name>A0A9Q0RJG7_BLOTA</name>
<dbReference type="AlphaFoldDB" id="A0A9Q0RJG7"/>
<feature type="domain" description="XPG N-terminal" evidence="18">
    <location>
        <begin position="1"/>
        <end position="99"/>
    </location>
</feature>
<feature type="region of interest" description="Disordered" evidence="16">
    <location>
        <begin position="557"/>
        <end position="622"/>
    </location>
</feature>
<evidence type="ECO:0000256" key="8">
    <source>
        <dbReference type="ARBA" id="ARBA00022763"/>
    </source>
</evidence>
<keyword evidence="10" id="KW-0378">Hydrolase</keyword>